<evidence type="ECO:0000256" key="2">
    <source>
        <dbReference type="SAM" id="SignalP"/>
    </source>
</evidence>
<proteinExistence type="predicted"/>
<gene>
    <name evidence="3" type="ORF">N7G274_004535</name>
</gene>
<feature type="region of interest" description="Disordered" evidence="1">
    <location>
        <begin position="30"/>
        <end position="54"/>
    </location>
</feature>
<feature type="signal peptide" evidence="2">
    <location>
        <begin position="1"/>
        <end position="25"/>
    </location>
</feature>
<feature type="chain" id="PRO_5046151830" evidence="2">
    <location>
        <begin position="26"/>
        <end position="332"/>
    </location>
</feature>
<comment type="caution">
    <text evidence="3">The sequence shown here is derived from an EMBL/GenBank/DDBJ whole genome shotgun (WGS) entry which is preliminary data.</text>
</comment>
<protein>
    <submittedName>
        <fullName evidence="3">Uncharacterized protein</fullName>
    </submittedName>
</protein>
<keyword evidence="2" id="KW-0732">Signal</keyword>
<accession>A0ABR4ABE6</accession>
<sequence>MTMYTMNMFAALLLPAALITAGALAAASNPPAPRNAPSAANIRRQQSPSATSYGPSYNTAPHYSFDELFQLQKEFLDNFIYPANQVQAKSVNSSLLAPDVQGRVDITRTFTGQELNTEYLFGLFANIAASPDEFTLLGVPLAYEITHFAASQNIASASTRFNFSFPLLGNLIVPVEIETWNVFDKNGKISQYDATFKWWQWTFDYLIQTAAAANKMNLTQIEAYATDKLATSICSTAQTHCNGTNTQYNSTSSCHNYLTTQIRFGEAYELGRNTLLCRMVHQNMVPIRPDVHCPHIGPSGGGYCDDDTTYVGTVTQNYFTNFPFVYGGNATG</sequence>
<dbReference type="EMBL" id="JBEFKJ010000013">
    <property type="protein sequence ID" value="KAL2042776.1"/>
    <property type="molecule type" value="Genomic_DNA"/>
</dbReference>
<evidence type="ECO:0000313" key="4">
    <source>
        <dbReference type="Proteomes" id="UP001590950"/>
    </source>
</evidence>
<keyword evidence="4" id="KW-1185">Reference proteome</keyword>
<organism evidence="3 4">
    <name type="scientific">Stereocaulon virgatum</name>
    <dbReference type="NCBI Taxonomy" id="373712"/>
    <lineage>
        <taxon>Eukaryota</taxon>
        <taxon>Fungi</taxon>
        <taxon>Dikarya</taxon>
        <taxon>Ascomycota</taxon>
        <taxon>Pezizomycotina</taxon>
        <taxon>Lecanoromycetes</taxon>
        <taxon>OSLEUM clade</taxon>
        <taxon>Lecanoromycetidae</taxon>
        <taxon>Lecanorales</taxon>
        <taxon>Lecanorineae</taxon>
        <taxon>Stereocaulaceae</taxon>
        <taxon>Stereocaulon</taxon>
    </lineage>
</organism>
<dbReference type="Proteomes" id="UP001590950">
    <property type="component" value="Unassembled WGS sequence"/>
</dbReference>
<evidence type="ECO:0000313" key="3">
    <source>
        <dbReference type="EMBL" id="KAL2042776.1"/>
    </source>
</evidence>
<feature type="compositionally biased region" description="Low complexity" evidence="1">
    <location>
        <begin position="30"/>
        <end position="41"/>
    </location>
</feature>
<evidence type="ECO:0000256" key="1">
    <source>
        <dbReference type="SAM" id="MobiDB-lite"/>
    </source>
</evidence>
<reference evidence="3 4" key="1">
    <citation type="submission" date="2024-09" db="EMBL/GenBank/DDBJ databases">
        <title>Rethinking Asexuality: The Enigmatic Case of Functional Sexual Genes in Lepraria (Stereocaulaceae).</title>
        <authorList>
            <person name="Doellman M."/>
            <person name="Sun Y."/>
            <person name="Barcenas-Pena A."/>
            <person name="Lumbsch H.T."/>
            <person name="Grewe F."/>
        </authorList>
    </citation>
    <scope>NUCLEOTIDE SEQUENCE [LARGE SCALE GENOMIC DNA]</scope>
    <source>
        <strain evidence="3 4">Mercado 3170</strain>
    </source>
</reference>
<feature type="compositionally biased region" description="Polar residues" evidence="1">
    <location>
        <begin position="43"/>
        <end position="54"/>
    </location>
</feature>
<name>A0ABR4ABE6_9LECA</name>